<dbReference type="SUPFAM" id="SSF143243">
    <property type="entry name" value="Nqo5-like"/>
    <property type="match status" value="1"/>
</dbReference>
<dbReference type="InterPro" id="IPR037232">
    <property type="entry name" value="NADH_quin_OxRdtase_su_C/D-like"/>
</dbReference>
<reference evidence="1" key="1">
    <citation type="submission" date="2025-08" db="UniProtKB">
        <authorList>
            <consortium name="Ensembl"/>
        </authorList>
    </citation>
    <scope>IDENTIFICATION</scope>
</reference>
<sequence>SWSPRLCWGWPGLRAAGHPAVRLQACFEGSSTTETRPTIRAKDGVTQKQLCAFGEYVAEILPTYVQQVQLKSTYIYKCRRSLSDLSAADVRSRQYGFEIVYNLLSLHFSSWICVKTDTGELTPIVSIVRAHGGAN</sequence>
<keyword evidence="2" id="KW-1185">Reference proteome</keyword>
<dbReference type="Ensembl" id="ENSPCET00000016903.1">
    <property type="protein sequence ID" value="ENSPCEP00000016333.1"/>
    <property type="gene ID" value="ENSPCEG00000012846.1"/>
</dbReference>
<evidence type="ECO:0000313" key="1">
    <source>
        <dbReference type="Ensembl" id="ENSPCEP00000016333.1"/>
    </source>
</evidence>
<evidence type="ECO:0000313" key="2">
    <source>
        <dbReference type="Proteomes" id="UP000694393"/>
    </source>
</evidence>
<protein>
    <submittedName>
        <fullName evidence="1">Uncharacterized protein</fullName>
    </submittedName>
</protein>
<dbReference type="PANTHER" id="PTHR10884:SF14">
    <property type="entry name" value="NADH DEHYDROGENASE [UBIQUINONE] IRON-SULFUR PROTEIN 3, MITOCHONDRIAL"/>
    <property type="match status" value="1"/>
</dbReference>
<name>A0A8C8S9Q7_9SAUR</name>
<organism evidence="1 2">
    <name type="scientific">Pelusios castaneus</name>
    <name type="common">West African mud turtle</name>
    <dbReference type="NCBI Taxonomy" id="367368"/>
    <lineage>
        <taxon>Eukaryota</taxon>
        <taxon>Metazoa</taxon>
        <taxon>Chordata</taxon>
        <taxon>Craniata</taxon>
        <taxon>Vertebrata</taxon>
        <taxon>Euteleostomi</taxon>
        <taxon>Archelosauria</taxon>
        <taxon>Testudinata</taxon>
        <taxon>Testudines</taxon>
        <taxon>Pleurodira</taxon>
        <taxon>Pelomedusidae</taxon>
        <taxon>Pelusios</taxon>
    </lineage>
</organism>
<dbReference type="PANTHER" id="PTHR10884">
    <property type="entry name" value="NADH DEHYDROGENASE UBIQUINONE IRON-SULFUR PROTEIN 3"/>
    <property type="match status" value="1"/>
</dbReference>
<dbReference type="Gene3D" id="3.30.460.80">
    <property type="entry name" value="NADH:ubiquinone oxidoreductase, 30kDa subunit"/>
    <property type="match status" value="1"/>
</dbReference>
<reference evidence="1" key="2">
    <citation type="submission" date="2025-09" db="UniProtKB">
        <authorList>
            <consortium name="Ensembl"/>
        </authorList>
    </citation>
    <scope>IDENTIFICATION</scope>
</reference>
<dbReference type="AlphaFoldDB" id="A0A8C8S9Q7"/>
<proteinExistence type="predicted"/>
<dbReference type="Proteomes" id="UP000694393">
    <property type="component" value="Unplaced"/>
</dbReference>
<accession>A0A8C8S9Q7</accession>